<protein>
    <submittedName>
        <fullName evidence="1">Uncharacterized protein</fullName>
    </submittedName>
</protein>
<organism evidence="1">
    <name type="scientific">Siphoviridae sp. ct8eQ1</name>
    <dbReference type="NCBI Taxonomy" id="2826171"/>
    <lineage>
        <taxon>Viruses</taxon>
        <taxon>Duplodnaviria</taxon>
        <taxon>Heunggongvirae</taxon>
        <taxon>Uroviricota</taxon>
        <taxon>Caudoviricetes</taxon>
    </lineage>
</organism>
<dbReference type="EMBL" id="BK015025">
    <property type="protein sequence ID" value="DAD87735.1"/>
    <property type="molecule type" value="Genomic_DNA"/>
</dbReference>
<accession>A0A8S5N032</accession>
<evidence type="ECO:0000313" key="1">
    <source>
        <dbReference type="EMBL" id="DAD87735.1"/>
    </source>
</evidence>
<sequence>MIGDIYLFIKQFLKEQFCIHEYYRKSIDISTWKVCKKCGRVKL</sequence>
<proteinExistence type="predicted"/>
<name>A0A8S5N032_9CAUD</name>
<reference evidence="1" key="1">
    <citation type="journal article" date="2021" name="Proc. Natl. Acad. Sci. U.S.A.">
        <title>A Catalog of Tens of Thousands of Viruses from Human Metagenomes Reveals Hidden Associations with Chronic Diseases.</title>
        <authorList>
            <person name="Tisza M.J."/>
            <person name="Buck C.B."/>
        </authorList>
    </citation>
    <scope>NUCLEOTIDE SEQUENCE</scope>
    <source>
        <strain evidence="1">Ct8eQ1</strain>
    </source>
</reference>